<reference evidence="4 5" key="1">
    <citation type="submission" date="2019-09" db="EMBL/GenBank/DDBJ databases">
        <title>Salinarimonas rosea gen. nov., sp. nov., a new member of the a-2 subgroup of the Proteobacteria.</title>
        <authorList>
            <person name="Liu J."/>
        </authorList>
    </citation>
    <scope>NUCLEOTIDE SEQUENCE [LARGE SCALE GENOMIC DNA]</scope>
    <source>
        <strain evidence="4 5">BN140002</strain>
    </source>
</reference>
<dbReference type="PANTHER" id="PTHR33620">
    <property type="entry name" value="UREASE ACCESSORY PROTEIN F"/>
    <property type="match status" value="1"/>
</dbReference>
<dbReference type="InterPro" id="IPR038277">
    <property type="entry name" value="UreF_sf"/>
</dbReference>
<comment type="subunit">
    <text evidence="3">UreD, UreF and UreG form a complex that acts as a GTP-hydrolysis-dependent molecular chaperone, activating the urease apoprotein by helping to assemble the nickel containing metallocenter of UreC. The UreE protein probably delivers the nickel.</text>
</comment>
<dbReference type="AlphaFoldDB" id="A0A5B2VVQ8"/>
<accession>A0A5B2VVQ8</accession>
<dbReference type="EMBL" id="VUOA01000006">
    <property type="protein sequence ID" value="KAA2242367.1"/>
    <property type="molecule type" value="Genomic_DNA"/>
</dbReference>
<protein>
    <recommendedName>
        <fullName evidence="3">Urease accessory protein UreF</fullName>
    </recommendedName>
</protein>
<keyword evidence="2 3" id="KW-0143">Chaperone</keyword>
<dbReference type="HAMAP" id="MF_01385">
    <property type="entry name" value="UreF"/>
    <property type="match status" value="1"/>
</dbReference>
<comment type="function">
    <text evidence="3">Required for maturation of urease via the functional incorporation of the urease nickel metallocenter.</text>
</comment>
<keyword evidence="5" id="KW-1185">Reference proteome</keyword>
<comment type="caution">
    <text evidence="4">The sequence shown here is derived from an EMBL/GenBank/DDBJ whole genome shotgun (WGS) entry which is preliminary data.</text>
</comment>
<name>A0A5B2VVQ8_9HYPH</name>
<proteinExistence type="inferred from homology"/>
<keyword evidence="3" id="KW-0963">Cytoplasm</keyword>
<evidence type="ECO:0000313" key="4">
    <source>
        <dbReference type="EMBL" id="KAA2242367.1"/>
    </source>
</evidence>
<reference evidence="4 5" key="2">
    <citation type="submission" date="2019-09" db="EMBL/GenBank/DDBJ databases">
        <authorList>
            <person name="Jin C."/>
        </authorList>
    </citation>
    <scope>NUCLEOTIDE SEQUENCE [LARGE SCALE GENOMIC DNA]</scope>
    <source>
        <strain evidence="4 5">BN140002</strain>
    </source>
</reference>
<dbReference type="Proteomes" id="UP000323142">
    <property type="component" value="Unassembled WGS sequence"/>
</dbReference>
<sequence length="217" mass="22108">MVWLSPAFPVGAFAYSHGLEWAFEAGDLGDAAALEGWLSDLVAHGALRNDAILLAAAYRAVVAGDEGTLAEVAELSLALSPSAERRLETVTQGSAFLLAIGKSWPCAAVEAFARATGGDAAYPVAVGVAAAGHGLPLTQTLQAYALAFAANLVSAAVRLGVVGQTDGQRITAALLPALVAAAGEAGAATLDDLGGSTFRSDLASLRHETQYTRLFRS</sequence>
<dbReference type="Pfam" id="PF01730">
    <property type="entry name" value="UreF"/>
    <property type="match status" value="1"/>
</dbReference>
<keyword evidence="1 3" id="KW-0996">Nickel insertion</keyword>
<dbReference type="PIRSF" id="PIRSF009467">
    <property type="entry name" value="Ureas_acces_UreF"/>
    <property type="match status" value="1"/>
</dbReference>
<evidence type="ECO:0000256" key="3">
    <source>
        <dbReference type="HAMAP-Rule" id="MF_01385"/>
    </source>
</evidence>
<dbReference type="Gene3D" id="1.10.4190.10">
    <property type="entry name" value="Urease accessory protein UreF"/>
    <property type="match status" value="1"/>
</dbReference>
<dbReference type="OrthoDB" id="9798772at2"/>
<comment type="similarity">
    <text evidence="3">Belongs to the UreF family.</text>
</comment>
<evidence type="ECO:0000256" key="1">
    <source>
        <dbReference type="ARBA" id="ARBA00022988"/>
    </source>
</evidence>
<dbReference type="GO" id="GO:0016151">
    <property type="term" value="F:nickel cation binding"/>
    <property type="evidence" value="ECO:0007669"/>
    <property type="project" value="UniProtKB-UniRule"/>
</dbReference>
<dbReference type="GO" id="GO:0005737">
    <property type="term" value="C:cytoplasm"/>
    <property type="evidence" value="ECO:0007669"/>
    <property type="project" value="UniProtKB-SubCell"/>
</dbReference>
<dbReference type="InterPro" id="IPR002639">
    <property type="entry name" value="UreF"/>
</dbReference>
<evidence type="ECO:0000256" key="2">
    <source>
        <dbReference type="ARBA" id="ARBA00023186"/>
    </source>
</evidence>
<evidence type="ECO:0000313" key="5">
    <source>
        <dbReference type="Proteomes" id="UP000323142"/>
    </source>
</evidence>
<gene>
    <name evidence="3" type="primary">ureF</name>
    <name evidence="4" type="ORF">F0L46_02995</name>
</gene>
<organism evidence="4 5">
    <name type="scientific">Salinarimonas soli</name>
    <dbReference type="NCBI Taxonomy" id="1638099"/>
    <lineage>
        <taxon>Bacteria</taxon>
        <taxon>Pseudomonadati</taxon>
        <taxon>Pseudomonadota</taxon>
        <taxon>Alphaproteobacteria</taxon>
        <taxon>Hyphomicrobiales</taxon>
        <taxon>Salinarimonadaceae</taxon>
        <taxon>Salinarimonas</taxon>
    </lineage>
</organism>
<comment type="subcellular location">
    <subcellularLocation>
        <location evidence="3">Cytoplasm</location>
    </subcellularLocation>
</comment>
<dbReference type="PANTHER" id="PTHR33620:SF1">
    <property type="entry name" value="UREASE ACCESSORY PROTEIN F"/>
    <property type="match status" value="1"/>
</dbReference>